<dbReference type="Pfam" id="PF00126">
    <property type="entry name" value="HTH_1"/>
    <property type="match status" value="1"/>
</dbReference>
<dbReference type="Proteomes" id="UP000494245">
    <property type="component" value="Unassembled WGS sequence"/>
</dbReference>
<evidence type="ECO:0000256" key="3">
    <source>
        <dbReference type="ARBA" id="ARBA00023125"/>
    </source>
</evidence>
<dbReference type="GO" id="GO:0003700">
    <property type="term" value="F:DNA-binding transcription factor activity"/>
    <property type="evidence" value="ECO:0007669"/>
    <property type="project" value="InterPro"/>
</dbReference>
<evidence type="ECO:0000256" key="4">
    <source>
        <dbReference type="ARBA" id="ARBA00023163"/>
    </source>
</evidence>
<dbReference type="GO" id="GO:0000976">
    <property type="term" value="F:transcription cis-regulatory region binding"/>
    <property type="evidence" value="ECO:0007669"/>
    <property type="project" value="TreeGrafter"/>
</dbReference>
<dbReference type="InterPro" id="IPR036388">
    <property type="entry name" value="WH-like_DNA-bd_sf"/>
</dbReference>
<dbReference type="PROSITE" id="PS50931">
    <property type="entry name" value="HTH_LYSR"/>
    <property type="match status" value="1"/>
</dbReference>
<gene>
    <name evidence="6" type="primary">cmpR</name>
    <name evidence="6" type="ORF">NNJEOMEG_01087</name>
</gene>
<dbReference type="CDD" id="cd05466">
    <property type="entry name" value="PBP2_LTTR_substrate"/>
    <property type="match status" value="1"/>
</dbReference>
<feature type="domain" description="HTH lysR-type" evidence="5">
    <location>
        <begin position="2"/>
        <end position="59"/>
    </location>
</feature>
<evidence type="ECO:0000313" key="7">
    <source>
        <dbReference type="Proteomes" id="UP000494245"/>
    </source>
</evidence>
<evidence type="ECO:0000256" key="1">
    <source>
        <dbReference type="ARBA" id="ARBA00009437"/>
    </source>
</evidence>
<evidence type="ECO:0000313" key="6">
    <source>
        <dbReference type="EMBL" id="GFK93256.1"/>
    </source>
</evidence>
<reference evidence="6 7" key="1">
    <citation type="submission" date="2020-04" db="EMBL/GenBank/DDBJ databases">
        <authorList>
            <consortium name="Desulfovibrio sp. FSS-1 genome sequencing consortium"/>
            <person name="Shimoshige H."/>
            <person name="Kobayashi H."/>
            <person name="Maekawa T."/>
        </authorList>
    </citation>
    <scope>NUCLEOTIDE SEQUENCE [LARGE SCALE GENOMIC DNA]</scope>
    <source>
        <strain evidence="6 7">SIID29052-01</strain>
    </source>
</reference>
<dbReference type="Gene3D" id="3.40.190.290">
    <property type="match status" value="1"/>
</dbReference>
<organism evidence="6 7">
    <name type="scientific">Fundidesulfovibrio magnetotacticus</name>
    <dbReference type="NCBI Taxonomy" id="2730080"/>
    <lineage>
        <taxon>Bacteria</taxon>
        <taxon>Pseudomonadati</taxon>
        <taxon>Thermodesulfobacteriota</taxon>
        <taxon>Desulfovibrionia</taxon>
        <taxon>Desulfovibrionales</taxon>
        <taxon>Desulfovibrionaceae</taxon>
        <taxon>Fundidesulfovibrio</taxon>
    </lineage>
</organism>
<dbReference type="RefSeq" id="WP_173082083.1">
    <property type="nucleotide sequence ID" value="NZ_BLTE01000003.1"/>
</dbReference>
<proteinExistence type="inferred from homology"/>
<keyword evidence="7" id="KW-1185">Reference proteome</keyword>
<keyword evidence="2" id="KW-0805">Transcription regulation</keyword>
<dbReference type="FunFam" id="1.10.10.10:FF:000001">
    <property type="entry name" value="LysR family transcriptional regulator"/>
    <property type="match status" value="1"/>
</dbReference>
<dbReference type="Gene3D" id="1.10.10.10">
    <property type="entry name" value="Winged helix-like DNA-binding domain superfamily/Winged helix DNA-binding domain"/>
    <property type="match status" value="1"/>
</dbReference>
<protein>
    <submittedName>
        <fullName evidence="6">HTH-type transcriptional activator CmpR</fullName>
    </submittedName>
</protein>
<dbReference type="InterPro" id="IPR005119">
    <property type="entry name" value="LysR_subst-bd"/>
</dbReference>
<reference evidence="6 7" key="2">
    <citation type="submission" date="2020-05" db="EMBL/GenBank/DDBJ databases">
        <title>Draft genome sequence of Desulfovibrio sp. strainFSS-1.</title>
        <authorList>
            <person name="Shimoshige H."/>
            <person name="Kobayashi H."/>
            <person name="Maekawa T."/>
        </authorList>
    </citation>
    <scope>NUCLEOTIDE SEQUENCE [LARGE SCALE GENOMIC DNA]</scope>
    <source>
        <strain evidence="6 7">SIID29052-01</strain>
    </source>
</reference>
<dbReference type="PANTHER" id="PTHR30126:SF39">
    <property type="entry name" value="HTH-TYPE TRANSCRIPTIONAL REGULATOR CYSL"/>
    <property type="match status" value="1"/>
</dbReference>
<keyword evidence="4" id="KW-0804">Transcription</keyword>
<dbReference type="PANTHER" id="PTHR30126">
    <property type="entry name" value="HTH-TYPE TRANSCRIPTIONAL REGULATOR"/>
    <property type="match status" value="1"/>
</dbReference>
<name>A0A6V8LTX6_9BACT</name>
<dbReference type="SUPFAM" id="SSF46785">
    <property type="entry name" value="Winged helix' DNA-binding domain"/>
    <property type="match status" value="1"/>
</dbReference>
<evidence type="ECO:0000259" key="5">
    <source>
        <dbReference type="PROSITE" id="PS50931"/>
    </source>
</evidence>
<comment type="caution">
    <text evidence="6">The sequence shown here is derived from an EMBL/GenBank/DDBJ whole genome shotgun (WGS) entry which is preliminary data.</text>
</comment>
<dbReference type="InterPro" id="IPR036390">
    <property type="entry name" value="WH_DNA-bd_sf"/>
</dbReference>
<dbReference type="EMBL" id="BLTE01000003">
    <property type="protein sequence ID" value="GFK93256.1"/>
    <property type="molecule type" value="Genomic_DNA"/>
</dbReference>
<dbReference type="Pfam" id="PF03466">
    <property type="entry name" value="LysR_substrate"/>
    <property type="match status" value="1"/>
</dbReference>
<keyword evidence="3" id="KW-0238">DNA-binding</keyword>
<comment type="similarity">
    <text evidence="1">Belongs to the LysR transcriptional regulatory family.</text>
</comment>
<evidence type="ECO:0000256" key="2">
    <source>
        <dbReference type="ARBA" id="ARBA00023015"/>
    </source>
</evidence>
<dbReference type="AlphaFoldDB" id="A0A6V8LTX6"/>
<accession>A0A6V8LTX6</accession>
<dbReference type="InterPro" id="IPR000847">
    <property type="entry name" value="LysR_HTH_N"/>
</dbReference>
<dbReference type="SUPFAM" id="SSF53850">
    <property type="entry name" value="Periplasmic binding protein-like II"/>
    <property type="match status" value="1"/>
</dbReference>
<sequence length="298" mass="31948">MLELRLLKTFLAVVSAGSVRGAAEALHLAPSTVTAQLKGLEDSLGAPLFDRVGRGVLLAEQGRRLLAHARRLVDLEAEARRALSARDDEAGELALRVSESLGAWRLPGVLRRFRERFPQTRLRVDKTSRQGLARDLAHGVTDVALLLGEPFTGPSLAVEVLGREPLTVILPPGSPLDGGVARPEDLAGMPLFLTRYVWSARRLIEEALSRAHVRPEAVVECSSVEIVKRCVASGLGASVCPLFAVRAEAARGELSLAGFSGGPLWASVLLVRHEGRWLSPAAGAFLEAARECFTPARA</sequence>